<feature type="region of interest" description="Disordered" evidence="1">
    <location>
        <begin position="712"/>
        <end position="741"/>
    </location>
</feature>
<feature type="region of interest" description="Disordered" evidence="1">
    <location>
        <begin position="86"/>
        <end position="111"/>
    </location>
</feature>
<comment type="caution">
    <text evidence="2">The sequence shown here is derived from an EMBL/GenBank/DDBJ whole genome shotgun (WGS) entry which is preliminary data.</text>
</comment>
<feature type="region of interest" description="Disordered" evidence="1">
    <location>
        <begin position="139"/>
        <end position="223"/>
    </location>
</feature>
<protein>
    <recommendedName>
        <fullName evidence="4">Type III effector protein</fullName>
    </recommendedName>
</protein>
<feature type="compositionally biased region" description="Polar residues" evidence="1">
    <location>
        <begin position="86"/>
        <end position="106"/>
    </location>
</feature>
<dbReference type="AlphaFoldDB" id="A0AAW5ZU69"/>
<gene>
    <name evidence="2" type="ORF">LBW59_20445</name>
</gene>
<organism evidence="2 3">
    <name type="scientific">Ralstonia solanacearum</name>
    <name type="common">Pseudomonas solanacearum</name>
    <dbReference type="NCBI Taxonomy" id="305"/>
    <lineage>
        <taxon>Bacteria</taxon>
        <taxon>Pseudomonadati</taxon>
        <taxon>Pseudomonadota</taxon>
        <taxon>Betaproteobacteria</taxon>
        <taxon>Burkholderiales</taxon>
        <taxon>Burkholderiaceae</taxon>
        <taxon>Ralstonia</taxon>
        <taxon>Ralstonia solanacearum species complex</taxon>
    </lineage>
</organism>
<feature type="region of interest" description="Disordered" evidence="1">
    <location>
        <begin position="605"/>
        <end position="636"/>
    </location>
</feature>
<feature type="region of interest" description="Disordered" evidence="1">
    <location>
        <begin position="392"/>
        <end position="422"/>
    </location>
</feature>
<sequence>MDRAALHRFTYDQQHIATQQTEQTRQRVRELNEFMASVRVASSQESAGTHNPPDHNALGIPTADQQRMATQQRVQEWNAFMESMRANESSRALSQEATGTHNSTDRNALGIPTDDRQRIATQQRVRELNEFMAFVRTNESSRVPRQEPTGLPELTGRNTFHTPASDHQDIERGFASRQRMQELPDRTRFARTNESSRVPSQEPTGPSESTSGNTLDTPIGAGDRRDIAQGLANRQRMQESLDRTYFARTSESSRVPGQEPTGPSESTSGNTLDTPIGTGDRRDIAQGLANRQRVQELLDLTYLARANDPSGMPNQQALTDAVDMLIGMHDTDLTDLVGRNGFYVIEHLRDIGVLPSYQLAAPVQQAARNAHNDPEQLVRNLLALVTADPPLLPVRHRSSSPSAARPAEAGGTPAGPSGMPSQAVLTDAVGMLMGLHDVDLRDLAGSNALNVIEHLHDIQRLPSDRLAPRVRQAARDARNDPQQLVLSLLALVTADSPLLPARPRSTSSPVNRRAEAGGTSAGPSGMPSQAVLTDAVGMLMGLHDVDLRDLAGSNALNVIEHLHDIQRLPSDRLAPRVRQAARDARNDPQQLVLSLLALVTADSPLLPARPRSTSSPVNRRAEAGGTSAGPSGMPSQAVLTDAVGMLMGLHDVDLRDLAGSNALNVIEHLHDIQRLPSDRLAPRVRQAARDARNDPQQLVRSLLALVTADSPLLPARPRSTSSPVNRRAEAGGTSAGPSGMPSQAVLTDAVGMLMGLHDVDLRDLAGSNALNVIEHLHDIQRLPSDRLAPRVRQAARDARNDPQQLVRSLLALVTADSPLLPARPRSTSSPVNRRAEAGGTSAGPSGMPSQAVLTDAVGMLMGLHDVDLRDLAGSNALNVIEHLHDIQRLPSDRLAPRVRQAARDARNDPQQLVRSLLALATADSPLLPARPRSTSSPVNRPAEAGGTSAGPLGMPSRELLNDAVGRLTILRDRVARRPDRPSEQLNMIGLVIEHLRSDQLAPFVQQAAREANNDSHQLVRYLLRWVTEDPSLLLPAHRPAEAGGTSAGSSGMPSREVLTDAVGMLMDLHEVDLRDLAGPNGLNVIEHLHDIQRLPSDRLAPSVRQAALDAHNDAEQLVRNLLALVTADSPLLPARPRSSS</sequence>
<dbReference type="Proteomes" id="UP001144050">
    <property type="component" value="Unassembled WGS sequence"/>
</dbReference>
<dbReference type="EMBL" id="JAIVFG010000042">
    <property type="protein sequence ID" value="MDB0573128.1"/>
    <property type="molecule type" value="Genomic_DNA"/>
</dbReference>
<feature type="compositionally biased region" description="Basic and acidic residues" evidence="1">
    <location>
        <begin position="164"/>
        <end position="188"/>
    </location>
</feature>
<proteinExistence type="predicted"/>
<dbReference type="RefSeq" id="WP_271657108.1">
    <property type="nucleotide sequence ID" value="NZ_JAIVFG010000042.1"/>
</dbReference>
<reference evidence="2" key="1">
    <citation type="submission" date="2021-09" db="EMBL/GenBank/DDBJ databases">
        <title>Genomic analysis of Ralstonia spp.</title>
        <authorList>
            <person name="Aburjaile F."/>
            <person name="Ariute J.C."/>
            <person name="Pais A.K.L."/>
            <person name="Albuquerque G.M.R."/>
            <person name="Silva A.M.F."/>
            <person name="Brenig B."/>
            <person name="Azevedo V."/>
            <person name="Matiuzzi M."/>
            <person name="Ramos R."/>
            <person name="Goes-Neto A."/>
            <person name="Soares S."/>
            <person name="Iseppon A.M.B."/>
            <person name="Souza E."/>
            <person name="Gama M."/>
        </authorList>
    </citation>
    <scope>NUCLEOTIDE SEQUENCE</scope>
    <source>
        <strain evidence="2">CCRMRs91</strain>
    </source>
</reference>
<evidence type="ECO:0000313" key="3">
    <source>
        <dbReference type="Proteomes" id="UP001144050"/>
    </source>
</evidence>
<feature type="region of interest" description="Disordered" evidence="1">
    <location>
        <begin position="819"/>
        <end position="849"/>
    </location>
</feature>
<feature type="region of interest" description="Disordered" evidence="1">
    <location>
        <begin position="924"/>
        <end position="957"/>
    </location>
</feature>
<feature type="region of interest" description="Disordered" evidence="1">
    <location>
        <begin position="247"/>
        <end position="278"/>
    </location>
</feature>
<feature type="compositionally biased region" description="Polar residues" evidence="1">
    <location>
        <begin position="247"/>
        <end position="273"/>
    </location>
</feature>
<feature type="region of interest" description="Disordered" evidence="1">
    <location>
        <begin position="41"/>
        <end position="60"/>
    </location>
</feature>
<feature type="compositionally biased region" description="Low complexity" evidence="1">
    <location>
        <begin position="399"/>
        <end position="409"/>
    </location>
</feature>
<name>A0AAW5ZU69_RALSL</name>
<evidence type="ECO:0008006" key="4">
    <source>
        <dbReference type="Google" id="ProtNLM"/>
    </source>
</evidence>
<evidence type="ECO:0000256" key="1">
    <source>
        <dbReference type="SAM" id="MobiDB-lite"/>
    </source>
</evidence>
<feature type="compositionally biased region" description="Polar residues" evidence="1">
    <location>
        <begin position="190"/>
        <end position="216"/>
    </location>
</feature>
<accession>A0AAW5ZU69</accession>
<feature type="region of interest" description="Disordered" evidence="1">
    <location>
        <begin position="498"/>
        <end position="529"/>
    </location>
</feature>
<evidence type="ECO:0000313" key="2">
    <source>
        <dbReference type="EMBL" id="MDB0573128.1"/>
    </source>
</evidence>